<feature type="domain" description="Aminoglycoside phosphotransferase" evidence="1">
    <location>
        <begin position="93"/>
        <end position="283"/>
    </location>
</feature>
<dbReference type="InterPro" id="IPR002575">
    <property type="entry name" value="Aminoglycoside_PTrfase"/>
</dbReference>
<accession>A0A5C4U2C7</accession>
<dbReference type="InterPro" id="IPR011009">
    <property type="entry name" value="Kinase-like_dom_sf"/>
</dbReference>
<reference evidence="2 3" key="1">
    <citation type="submission" date="2019-06" db="EMBL/GenBank/DDBJ databases">
        <authorList>
            <person name="Li J."/>
        </authorList>
    </citation>
    <scope>NUCLEOTIDE SEQUENCE [LARGE SCALE GENOMIC DNA]</scope>
    <source>
        <strain evidence="2 3">LMG 28165</strain>
    </source>
</reference>
<sequence>MDYAELLASSRFYGAKSEPIDSVDLLDEHPLDQFQAQLIQVHHAGASDMYQLLLDSSGNEALSTPAGALAFARGLGELGEVEGSVEIPPSADARPISGEQSNTSFLVPAEDPQLIIKAFRKLEPGLSPDVELLTQIPDCPYIAPVRGWVTRHLGTDVYTLAMAQDFVANAQDGWELALGYVQREESFTRQAHELGRAIRGVHRDLAEAFGTDEVSEVSLAMRLQDHAGDILERTPQLRQYEEGIAEVYRALRDTDTSIQRIHGDLHLGQTLRTPDRFVLIDFEGEPARPLAQRRLPDSPLRDLAGMLRSLDYAAHFDGAHPSWAASASDALLDGYDIDQSALLNAYLLDKALYEVDYELNNRPDWAEIPLNAIERILNSY</sequence>
<gene>
    <name evidence="2" type="ORF">FHE74_07885</name>
</gene>
<dbReference type="Pfam" id="PF01636">
    <property type="entry name" value="APH"/>
    <property type="match status" value="1"/>
</dbReference>
<organism evidence="2 3">
    <name type="scientific">Corynebacterium tapiri</name>
    <dbReference type="NCBI Taxonomy" id="1448266"/>
    <lineage>
        <taxon>Bacteria</taxon>
        <taxon>Bacillati</taxon>
        <taxon>Actinomycetota</taxon>
        <taxon>Actinomycetes</taxon>
        <taxon>Mycobacteriales</taxon>
        <taxon>Corynebacteriaceae</taxon>
        <taxon>Corynebacterium</taxon>
    </lineage>
</organism>
<dbReference type="Gene3D" id="3.90.1200.10">
    <property type="match status" value="1"/>
</dbReference>
<evidence type="ECO:0000259" key="1">
    <source>
        <dbReference type="Pfam" id="PF01636"/>
    </source>
</evidence>
<dbReference type="OrthoDB" id="3787729at2"/>
<dbReference type="SUPFAM" id="SSF56112">
    <property type="entry name" value="Protein kinase-like (PK-like)"/>
    <property type="match status" value="1"/>
</dbReference>
<evidence type="ECO:0000313" key="2">
    <source>
        <dbReference type="EMBL" id="TNL96608.1"/>
    </source>
</evidence>
<proteinExistence type="predicted"/>
<dbReference type="RefSeq" id="WP_139465962.1">
    <property type="nucleotide sequence ID" value="NZ_VDHJ01000010.1"/>
</dbReference>
<protein>
    <recommendedName>
        <fullName evidence="1">Aminoglycoside phosphotransferase domain-containing protein</fullName>
    </recommendedName>
</protein>
<comment type="caution">
    <text evidence="2">The sequence shown here is derived from an EMBL/GenBank/DDBJ whole genome shotgun (WGS) entry which is preliminary data.</text>
</comment>
<dbReference type="AlphaFoldDB" id="A0A5C4U2C7"/>
<dbReference type="Proteomes" id="UP000312032">
    <property type="component" value="Unassembled WGS sequence"/>
</dbReference>
<keyword evidence="3" id="KW-1185">Reference proteome</keyword>
<name>A0A5C4U2C7_9CORY</name>
<evidence type="ECO:0000313" key="3">
    <source>
        <dbReference type="Proteomes" id="UP000312032"/>
    </source>
</evidence>
<dbReference type="EMBL" id="VDHJ01000010">
    <property type="protein sequence ID" value="TNL96608.1"/>
    <property type="molecule type" value="Genomic_DNA"/>
</dbReference>